<dbReference type="Proteomes" id="UP000284794">
    <property type="component" value="Unassembled WGS sequence"/>
</dbReference>
<gene>
    <name evidence="3" type="ORF">DW811_12065</name>
</gene>
<evidence type="ECO:0000256" key="1">
    <source>
        <dbReference type="SAM" id="MobiDB-lite"/>
    </source>
</evidence>
<accession>A0A414D838</accession>
<reference evidence="3 4" key="1">
    <citation type="submission" date="2018-08" db="EMBL/GenBank/DDBJ databases">
        <title>A genome reference for cultivated species of the human gut microbiota.</title>
        <authorList>
            <person name="Zou Y."/>
            <person name="Xue W."/>
            <person name="Luo G."/>
        </authorList>
    </citation>
    <scope>NUCLEOTIDE SEQUENCE [LARGE SCALE GENOMIC DNA]</scope>
    <source>
        <strain evidence="3 4">AM32-2AC</strain>
    </source>
</reference>
<name>A0A414D838_9FIRM</name>
<feature type="region of interest" description="Disordered" evidence="1">
    <location>
        <begin position="623"/>
        <end position="704"/>
    </location>
</feature>
<evidence type="ECO:0008006" key="5">
    <source>
        <dbReference type="Google" id="ProtNLM"/>
    </source>
</evidence>
<comment type="caution">
    <text evidence="3">The sequence shown here is derived from an EMBL/GenBank/DDBJ whole genome shotgun (WGS) entry which is preliminary data.</text>
</comment>
<feature type="transmembrane region" description="Helical" evidence="2">
    <location>
        <begin position="710"/>
        <end position="731"/>
    </location>
</feature>
<keyword evidence="2" id="KW-0812">Transmembrane</keyword>
<dbReference type="EMBL" id="QSIS01000019">
    <property type="protein sequence ID" value="RHD06120.1"/>
    <property type="molecule type" value="Genomic_DNA"/>
</dbReference>
<evidence type="ECO:0000256" key="2">
    <source>
        <dbReference type="SAM" id="Phobius"/>
    </source>
</evidence>
<feature type="compositionally biased region" description="Polar residues" evidence="1">
    <location>
        <begin position="687"/>
        <end position="703"/>
    </location>
</feature>
<dbReference type="SUPFAM" id="SSF55486">
    <property type="entry name" value="Metalloproteases ('zincins'), catalytic domain"/>
    <property type="match status" value="1"/>
</dbReference>
<keyword evidence="2" id="KW-1133">Transmembrane helix</keyword>
<organism evidence="3 4">
    <name type="scientific">Lachnospira eligens</name>
    <dbReference type="NCBI Taxonomy" id="39485"/>
    <lineage>
        <taxon>Bacteria</taxon>
        <taxon>Bacillati</taxon>
        <taxon>Bacillota</taxon>
        <taxon>Clostridia</taxon>
        <taxon>Lachnospirales</taxon>
        <taxon>Lachnospiraceae</taxon>
        <taxon>Lachnospira</taxon>
    </lineage>
</organism>
<protein>
    <recommendedName>
        <fullName evidence="5">Snapalysin</fullName>
    </recommendedName>
</protein>
<dbReference type="Gene3D" id="3.40.390.10">
    <property type="entry name" value="Collagenase (Catalytic Domain)"/>
    <property type="match status" value="1"/>
</dbReference>
<evidence type="ECO:0000313" key="3">
    <source>
        <dbReference type="EMBL" id="RHD06120.1"/>
    </source>
</evidence>
<keyword evidence="2" id="KW-0472">Membrane</keyword>
<dbReference type="AlphaFoldDB" id="A0A414D838"/>
<evidence type="ECO:0000313" key="4">
    <source>
        <dbReference type="Proteomes" id="UP000284794"/>
    </source>
</evidence>
<feature type="compositionally biased region" description="Basic and acidic residues" evidence="1">
    <location>
        <begin position="636"/>
        <end position="671"/>
    </location>
</feature>
<dbReference type="InterPro" id="IPR024079">
    <property type="entry name" value="MetalloPept_cat_dom_sf"/>
</dbReference>
<feature type="compositionally biased region" description="Low complexity" evidence="1">
    <location>
        <begin position="675"/>
        <end position="686"/>
    </location>
</feature>
<dbReference type="GO" id="GO:0008237">
    <property type="term" value="F:metallopeptidase activity"/>
    <property type="evidence" value="ECO:0007669"/>
    <property type="project" value="InterPro"/>
</dbReference>
<proteinExistence type="predicted"/>
<sequence>MRKIKLILLFCAVFLSILLLTGDKDRIQADDDDSNFTNLVVFARFAGETEFINDVYEGSSVRKITDNSYNAGSYSVGDYYRCVSDNKLRMRSVYLYDNGGSIVLSHPRGYYAEYSDINTIGYKDASERASRMYELRQEWSEAVNNAISSGNKISDYNNTVYYDYGVLDKDNNGTIDSITIIYKNNGAGNISVSWSSPLWNYTDYVNNISVNTGKKTINSYKYVQITNSYCKPDGDTNGYLFKDEDDRVFVSIATAVHEMGHIMGLKDLYNSKNASPVYFMSVMAKHISPVPQFMSLKEKEVLGWVDENDIKMILSEGEYSLKALGTSGTDNITGYKMDIPEKGKTLYLEYRNFENNGNKYDSQYKQLFKINGNRVDKISLKSGLVCYLIDSDTKFPSNMYFSSPKWNYEVLGGQYNTKADAALGIGEDIWIYGDIYISVNSIENNILTFEIKGGIPEHIHSGGEATCVNRAVCEVCHKEYGELNKDNHKLQHVEAKAATVTQEGNIEYYYCSLCLKYFADSNASKQIDKDSVVTSKLTPEIIEGDKCIIDKNSDKAITFKSNAAFSDFVKVELDGRELVKDKDYTVKAGSIIVTLNPDLIKKLSTGEHVIGIVSLSGTASAHFTVKEPETEPVTEPETKPVTESSRETESETEDIKETESSKETESIKESETETETISQIESETTSQYTFDENETNASSINTGDRNHGKLWLVIAIIALAGCIAAAVMYVVSKRK</sequence>
<dbReference type="RefSeq" id="WP_118149070.1">
    <property type="nucleotide sequence ID" value="NZ_QRNP01000032.1"/>
</dbReference>